<dbReference type="Proteomes" id="UP001604277">
    <property type="component" value="Unassembled WGS sequence"/>
</dbReference>
<accession>A0ABD1WSY4</accession>
<reference evidence="2" key="1">
    <citation type="submission" date="2024-07" db="EMBL/GenBank/DDBJ databases">
        <title>Two chromosome-level genome assemblies of Korean endemic species Abeliophyllum distichum and Forsythia ovata (Oleaceae).</title>
        <authorList>
            <person name="Jang H."/>
        </authorList>
    </citation>
    <scope>NUCLEOTIDE SEQUENCE [LARGE SCALE GENOMIC DNA]</scope>
</reference>
<protein>
    <submittedName>
        <fullName evidence="1">Uncharacterized protein</fullName>
    </submittedName>
</protein>
<gene>
    <name evidence="1" type="ORF">Fot_06430</name>
</gene>
<name>A0ABD1WSY4_9LAMI</name>
<evidence type="ECO:0000313" key="2">
    <source>
        <dbReference type="Proteomes" id="UP001604277"/>
    </source>
</evidence>
<sequence length="107" mass="12008">MGEQYEVHLHQVTLEDQFPRICHSGTLGCSDSSRGSSGIPPAKQITMMRHGNISERADYSCDAKSMIKQNIWLSKIHAQDMPELCFELGSGISQNTLSAFYFCHKNE</sequence>
<keyword evidence="2" id="KW-1185">Reference proteome</keyword>
<dbReference type="EMBL" id="JBFOLJ010000002">
    <property type="protein sequence ID" value="KAL2552811.1"/>
    <property type="molecule type" value="Genomic_DNA"/>
</dbReference>
<proteinExistence type="predicted"/>
<comment type="caution">
    <text evidence="1">The sequence shown here is derived from an EMBL/GenBank/DDBJ whole genome shotgun (WGS) entry which is preliminary data.</text>
</comment>
<evidence type="ECO:0000313" key="1">
    <source>
        <dbReference type="EMBL" id="KAL2552811.1"/>
    </source>
</evidence>
<organism evidence="1 2">
    <name type="scientific">Forsythia ovata</name>
    <dbReference type="NCBI Taxonomy" id="205694"/>
    <lineage>
        <taxon>Eukaryota</taxon>
        <taxon>Viridiplantae</taxon>
        <taxon>Streptophyta</taxon>
        <taxon>Embryophyta</taxon>
        <taxon>Tracheophyta</taxon>
        <taxon>Spermatophyta</taxon>
        <taxon>Magnoliopsida</taxon>
        <taxon>eudicotyledons</taxon>
        <taxon>Gunneridae</taxon>
        <taxon>Pentapetalae</taxon>
        <taxon>asterids</taxon>
        <taxon>lamiids</taxon>
        <taxon>Lamiales</taxon>
        <taxon>Oleaceae</taxon>
        <taxon>Forsythieae</taxon>
        <taxon>Forsythia</taxon>
    </lineage>
</organism>
<dbReference type="AlphaFoldDB" id="A0ABD1WSY4"/>